<evidence type="ECO:0000313" key="4">
    <source>
        <dbReference type="Proteomes" id="UP000006813"/>
    </source>
</evidence>
<dbReference type="EMBL" id="JH166929">
    <property type="protein sequence ID" value="EHB00343.1"/>
    <property type="molecule type" value="Genomic_DNA"/>
</dbReference>
<feature type="region of interest" description="Disordered" evidence="1">
    <location>
        <begin position="55"/>
        <end position="111"/>
    </location>
</feature>
<dbReference type="eggNOG" id="ENOG502SE5R">
    <property type="taxonomic scope" value="Eukaryota"/>
</dbReference>
<dbReference type="GO" id="GO:0043130">
    <property type="term" value="F:ubiquitin binding"/>
    <property type="evidence" value="ECO:0007669"/>
    <property type="project" value="InterPro"/>
</dbReference>
<dbReference type="GO" id="GO:0043240">
    <property type="term" value="C:Fanconi anaemia nuclear complex"/>
    <property type="evidence" value="ECO:0007669"/>
    <property type="project" value="TreeGrafter"/>
</dbReference>
<accession>G5ATI2</accession>
<protein>
    <recommendedName>
        <fullName evidence="2">UBZ2-type domain-containing protein</fullName>
    </recommendedName>
</protein>
<evidence type="ECO:0000256" key="1">
    <source>
        <dbReference type="SAM" id="MobiDB-lite"/>
    </source>
</evidence>
<dbReference type="Proteomes" id="UP000006813">
    <property type="component" value="Unassembled WGS sequence"/>
</dbReference>
<feature type="compositionally biased region" description="Low complexity" evidence="1">
    <location>
        <begin position="99"/>
        <end position="111"/>
    </location>
</feature>
<proteinExistence type="predicted"/>
<dbReference type="STRING" id="10181.G5ATI2"/>
<evidence type="ECO:0000259" key="2">
    <source>
        <dbReference type="PROSITE" id="PS51906"/>
    </source>
</evidence>
<dbReference type="InterPro" id="IPR031491">
    <property type="entry name" value="FANCA_interact"/>
</dbReference>
<dbReference type="Pfam" id="PF15751">
    <property type="entry name" value="FANCA_interact"/>
    <property type="match status" value="1"/>
</dbReference>
<dbReference type="FunCoup" id="G5ATI2">
    <property type="interactions" value="392"/>
</dbReference>
<feature type="region of interest" description="Disordered" evidence="1">
    <location>
        <begin position="1"/>
        <end position="36"/>
    </location>
</feature>
<dbReference type="PANTHER" id="PTHR37862">
    <property type="entry name" value="FANCONI ANEMIA CORE COMPLEX-ASSOCIATED PROTEIN 20"/>
    <property type="match status" value="1"/>
</dbReference>
<evidence type="ECO:0000313" key="3">
    <source>
        <dbReference type="EMBL" id="EHB00343.1"/>
    </source>
</evidence>
<dbReference type="GO" id="GO:0006974">
    <property type="term" value="P:DNA damage response"/>
    <property type="evidence" value="ECO:0007669"/>
    <property type="project" value="TreeGrafter"/>
</dbReference>
<dbReference type="PROSITE" id="PS51906">
    <property type="entry name" value="ZF_UBZ2"/>
    <property type="match status" value="1"/>
</dbReference>
<gene>
    <name evidence="3" type="ORF">GW7_19405</name>
</gene>
<dbReference type="Pfam" id="PF15750">
    <property type="entry name" value="UBZ_FAAP20"/>
    <property type="match status" value="1"/>
</dbReference>
<dbReference type="AlphaFoldDB" id="G5ATI2"/>
<dbReference type="GO" id="GO:0070530">
    <property type="term" value="F:K63-linked polyubiquitin modification-dependent protein binding"/>
    <property type="evidence" value="ECO:0007669"/>
    <property type="project" value="TreeGrafter"/>
</dbReference>
<dbReference type="InterPro" id="IPR052689">
    <property type="entry name" value="FA_core_complex_assoc"/>
</dbReference>
<dbReference type="PANTHER" id="PTHR37862:SF1">
    <property type="entry name" value="FANCONI ANEMIA CORE COMPLEX-ASSOCIATED PROTEIN 20"/>
    <property type="match status" value="1"/>
</dbReference>
<dbReference type="InParanoid" id="G5ATI2"/>
<sequence length="257" mass="27343">MQRGPRAPAPQCTRMGRTPRRVPSSENRGFCGTHLGTHEEATALEVQRYGLQRLEQRPALSMAHAEASHSESTHSSVQQSPRPPAAEGPSDPLVSPMVPSGSPQCPPSSGESKLWAALLRAVLSDPVLDGLPLSPLPTFPSQEAGPENLESPEVFTVGTKAFTWTPFPPAHGGQGHAERPVRGPAGPLGSPTPSLEGQHVPDPCGTPRPQEQLTKEGALALQSCPMCQKEFTAELTQLDVDGHLAQCLAESTEDVEW</sequence>
<name>G5ATI2_HETGA</name>
<organism evidence="3 4">
    <name type="scientific">Heterocephalus glaber</name>
    <name type="common">Naked mole rat</name>
    <dbReference type="NCBI Taxonomy" id="10181"/>
    <lineage>
        <taxon>Eukaryota</taxon>
        <taxon>Metazoa</taxon>
        <taxon>Chordata</taxon>
        <taxon>Craniata</taxon>
        <taxon>Vertebrata</taxon>
        <taxon>Euteleostomi</taxon>
        <taxon>Mammalia</taxon>
        <taxon>Eutheria</taxon>
        <taxon>Euarchontoglires</taxon>
        <taxon>Glires</taxon>
        <taxon>Rodentia</taxon>
        <taxon>Hystricomorpha</taxon>
        <taxon>Bathyergidae</taxon>
        <taxon>Heterocephalus</taxon>
    </lineage>
</organism>
<feature type="domain" description="UBZ2-type" evidence="2">
    <location>
        <begin position="221"/>
        <end position="257"/>
    </location>
</feature>
<feature type="region of interest" description="Disordered" evidence="1">
    <location>
        <begin position="170"/>
        <end position="211"/>
    </location>
</feature>
<reference evidence="3 4" key="1">
    <citation type="journal article" date="2011" name="Nature">
        <title>Genome sequencing reveals insights into physiology and longevity of the naked mole rat.</title>
        <authorList>
            <person name="Kim E.B."/>
            <person name="Fang X."/>
            <person name="Fushan A.A."/>
            <person name="Huang Z."/>
            <person name="Lobanov A.V."/>
            <person name="Han L."/>
            <person name="Marino S.M."/>
            <person name="Sun X."/>
            <person name="Turanov A.A."/>
            <person name="Yang P."/>
            <person name="Yim S.H."/>
            <person name="Zhao X."/>
            <person name="Kasaikina M.V."/>
            <person name="Stoletzki N."/>
            <person name="Peng C."/>
            <person name="Polak P."/>
            <person name="Xiong Z."/>
            <person name="Kiezun A."/>
            <person name="Zhu Y."/>
            <person name="Chen Y."/>
            <person name="Kryukov G.V."/>
            <person name="Zhang Q."/>
            <person name="Peshkin L."/>
            <person name="Yang L."/>
            <person name="Bronson R.T."/>
            <person name="Buffenstein R."/>
            <person name="Wang B."/>
            <person name="Han C."/>
            <person name="Li Q."/>
            <person name="Chen L."/>
            <person name="Zhao W."/>
            <person name="Sunyaev S.R."/>
            <person name="Park T.J."/>
            <person name="Zhang G."/>
            <person name="Wang J."/>
            <person name="Gladyshev V.N."/>
        </authorList>
    </citation>
    <scope>NUCLEOTIDE SEQUENCE [LARGE SCALE GENOMIC DNA]</scope>
</reference>
<dbReference type="InterPro" id="IPR031490">
    <property type="entry name" value="UBZ2_FAAP20"/>
</dbReference>